<keyword evidence="3" id="KW-0808">Transferase</keyword>
<reference evidence="9 11" key="1">
    <citation type="submission" date="2014-12" db="EMBL/GenBank/DDBJ databases">
        <title>Draft genome sequences of 29 type strains of Enterococci.</title>
        <authorList>
            <person name="Zhong Z."/>
            <person name="Sun Z."/>
            <person name="Liu W."/>
            <person name="Zhang W."/>
            <person name="Zhang H."/>
        </authorList>
    </citation>
    <scope>NUCLEOTIDE SEQUENCE [LARGE SCALE GENOMIC DNA]</scope>
    <source>
        <strain evidence="9 11">DSM 22801</strain>
    </source>
</reference>
<comment type="cofactor">
    <cofactor evidence="6">
        <name>Mg(2+)</name>
        <dbReference type="ChEBI" id="CHEBI:18420"/>
    </cofactor>
    <text evidence="6">Binds 1 Mg(2+) ion per trimer.</text>
</comment>
<sequence length="107" mass="12288">MTQDEINEVAMQMILHAGNGRNLIKEALEKMDEDYFVEGEEQLKAAKQELNLAHNAQTKVVQYSMENPVEINLLFTHAQDTLMTILSEYNIAKHLFKLYYKISKIGG</sequence>
<dbReference type="SUPFAM" id="SSF46973">
    <property type="entry name" value="Enzyme IIa from lactose specific PTS, IIa-lac"/>
    <property type="match status" value="1"/>
</dbReference>
<dbReference type="KEGG" id="ess:ATZ33_14510"/>
<evidence type="ECO:0000313" key="9">
    <source>
        <dbReference type="EMBL" id="OJG93538.1"/>
    </source>
</evidence>
<evidence type="ECO:0000256" key="3">
    <source>
        <dbReference type="ARBA" id="ARBA00022679"/>
    </source>
</evidence>
<dbReference type="Proteomes" id="UP000065511">
    <property type="component" value="Chromosome"/>
</dbReference>
<keyword evidence="2" id="KW-0762">Sugar transport</keyword>
<keyword evidence="6" id="KW-0479">Metal-binding</keyword>
<dbReference type="PROSITE" id="PS51095">
    <property type="entry name" value="PTS_EIIA_TYPE_3"/>
    <property type="match status" value="1"/>
</dbReference>
<evidence type="ECO:0000256" key="6">
    <source>
        <dbReference type="PIRSR" id="PIRSR000699-2"/>
    </source>
</evidence>
<dbReference type="OrthoDB" id="350602at2"/>
<dbReference type="InterPro" id="IPR036542">
    <property type="entry name" value="PTS_IIA_lac/cel_sf"/>
</dbReference>
<dbReference type="EMBL" id="CP013614">
    <property type="protein sequence ID" value="ALS02546.1"/>
    <property type="molecule type" value="Genomic_DNA"/>
</dbReference>
<feature type="binding site" evidence="6">
    <location>
        <position position="80"/>
    </location>
    <ligand>
        <name>Mg(2+)</name>
        <dbReference type="ChEBI" id="CHEBI:18420"/>
        <note>ligand shared between all trimeric partners</note>
    </ligand>
</feature>
<dbReference type="GO" id="GO:0046872">
    <property type="term" value="F:metal ion binding"/>
    <property type="evidence" value="ECO:0007669"/>
    <property type="project" value="UniProtKB-KW"/>
</dbReference>
<dbReference type="PIRSF" id="PIRSF000699">
    <property type="entry name" value="PTS_IILac_III"/>
    <property type="match status" value="1"/>
</dbReference>
<dbReference type="Gene3D" id="1.20.58.80">
    <property type="entry name" value="Phosphotransferase system, lactose/cellobiose-type IIA subunit"/>
    <property type="match status" value="1"/>
</dbReference>
<dbReference type="Proteomes" id="UP000183039">
    <property type="component" value="Unassembled WGS sequence"/>
</dbReference>
<feature type="active site" description="Tele-phosphohistidine intermediate" evidence="5">
    <location>
        <position position="77"/>
    </location>
</feature>
<keyword evidence="4" id="KW-0598">Phosphotransferase system</keyword>
<proteinExistence type="predicted"/>
<gene>
    <name evidence="8" type="ORF">ATZ33_14510</name>
    <name evidence="9" type="ORF">RV15_GL000140</name>
</gene>
<keyword evidence="10" id="KW-1185">Reference proteome</keyword>
<evidence type="ECO:0000313" key="11">
    <source>
        <dbReference type="Proteomes" id="UP000183039"/>
    </source>
</evidence>
<reference evidence="8 10" key="2">
    <citation type="submission" date="2015-12" db="EMBL/GenBank/DDBJ databases">
        <authorList>
            <person name="Lauer A."/>
            <person name="Humrighouse B."/>
            <person name="Loparev V."/>
            <person name="Shewmaker P.L."/>
            <person name="Whitney A.M."/>
            <person name="McLaughlin R.W."/>
        </authorList>
    </citation>
    <scope>NUCLEOTIDE SEQUENCE [LARGE SCALE GENOMIC DNA]</scope>
    <source>
        <strain evidence="8 10">LMG 23085</strain>
    </source>
</reference>
<keyword evidence="1" id="KW-0813">Transport</keyword>
<keyword evidence="6" id="KW-0460">Magnesium</keyword>
<evidence type="ECO:0000256" key="5">
    <source>
        <dbReference type="PIRSR" id="PIRSR000699-1"/>
    </source>
</evidence>
<evidence type="ECO:0000313" key="8">
    <source>
        <dbReference type="EMBL" id="ALS02546.1"/>
    </source>
</evidence>
<dbReference type="PANTHER" id="PTHR34382:SF7">
    <property type="entry name" value="PTS SYSTEM N,N'-DIACETYLCHITOBIOSE-SPECIFIC EIIA COMPONENT"/>
    <property type="match status" value="1"/>
</dbReference>
<evidence type="ECO:0000256" key="2">
    <source>
        <dbReference type="ARBA" id="ARBA00022597"/>
    </source>
</evidence>
<dbReference type="GO" id="GO:0009401">
    <property type="term" value="P:phosphoenolpyruvate-dependent sugar phosphotransferase system"/>
    <property type="evidence" value="ECO:0007669"/>
    <property type="project" value="UniProtKB-KW"/>
</dbReference>
<evidence type="ECO:0000256" key="7">
    <source>
        <dbReference type="PROSITE-ProRule" id="PRU00418"/>
    </source>
</evidence>
<dbReference type="EMBL" id="JXLC01000001">
    <property type="protein sequence ID" value="OJG93538.1"/>
    <property type="molecule type" value="Genomic_DNA"/>
</dbReference>
<dbReference type="GO" id="GO:0016740">
    <property type="term" value="F:transferase activity"/>
    <property type="evidence" value="ECO:0007669"/>
    <property type="project" value="UniProtKB-KW"/>
</dbReference>
<protein>
    <submittedName>
        <fullName evidence="9">PTS system, cellobiose-specific IIA component</fullName>
    </submittedName>
</protein>
<organism evidence="9 11">
    <name type="scientific">Enterococcus silesiacus</name>
    <dbReference type="NCBI Taxonomy" id="332949"/>
    <lineage>
        <taxon>Bacteria</taxon>
        <taxon>Bacillati</taxon>
        <taxon>Bacillota</taxon>
        <taxon>Bacilli</taxon>
        <taxon>Lactobacillales</taxon>
        <taxon>Enterococcaceae</taxon>
        <taxon>Enterococcus</taxon>
    </lineage>
</organism>
<evidence type="ECO:0000256" key="1">
    <source>
        <dbReference type="ARBA" id="ARBA00022448"/>
    </source>
</evidence>
<dbReference type="RefSeq" id="WP_071876134.1">
    <property type="nucleotide sequence ID" value="NZ_JXLC01000001.1"/>
</dbReference>
<evidence type="ECO:0000313" key="10">
    <source>
        <dbReference type="Proteomes" id="UP000065511"/>
    </source>
</evidence>
<name>A0A0S3KE66_9ENTE</name>
<dbReference type="PANTHER" id="PTHR34382">
    <property type="entry name" value="PTS SYSTEM N,N'-DIACETYLCHITOBIOSE-SPECIFIC EIIA COMPONENT"/>
    <property type="match status" value="1"/>
</dbReference>
<evidence type="ECO:0000256" key="4">
    <source>
        <dbReference type="ARBA" id="ARBA00022683"/>
    </source>
</evidence>
<accession>A0A0S3KE66</accession>
<dbReference type="InterPro" id="IPR003188">
    <property type="entry name" value="PTS_IIA_lac/cel"/>
</dbReference>
<dbReference type="Pfam" id="PF02255">
    <property type="entry name" value="PTS_IIA"/>
    <property type="match status" value="1"/>
</dbReference>
<dbReference type="AlphaFoldDB" id="A0A0S3KE66"/>
<feature type="modified residue" description="Phosphohistidine; by HPr" evidence="7">
    <location>
        <position position="77"/>
    </location>
</feature>